<organism evidence="12 13">
    <name type="scientific">Edaphochlamys debaryana</name>
    <dbReference type="NCBI Taxonomy" id="47281"/>
    <lineage>
        <taxon>Eukaryota</taxon>
        <taxon>Viridiplantae</taxon>
        <taxon>Chlorophyta</taxon>
        <taxon>core chlorophytes</taxon>
        <taxon>Chlorophyceae</taxon>
        <taxon>CS clade</taxon>
        <taxon>Chlamydomonadales</taxon>
        <taxon>Chlamydomonadales incertae sedis</taxon>
        <taxon>Edaphochlamys</taxon>
    </lineage>
</organism>
<comment type="catalytic activity">
    <reaction evidence="8 10">
        <text>hydrogencarbonate + H(+) = CO2 + H2O</text>
        <dbReference type="Rhea" id="RHEA:10748"/>
        <dbReference type="ChEBI" id="CHEBI:15377"/>
        <dbReference type="ChEBI" id="CHEBI:15378"/>
        <dbReference type="ChEBI" id="CHEBI:16526"/>
        <dbReference type="ChEBI" id="CHEBI:17544"/>
        <dbReference type="EC" id="4.2.1.1"/>
    </reaction>
</comment>
<evidence type="ECO:0000256" key="3">
    <source>
        <dbReference type="ARBA" id="ARBA00014628"/>
    </source>
</evidence>
<keyword evidence="13" id="KW-1185">Reference proteome</keyword>
<dbReference type="EMBL" id="JAEHOE010000003">
    <property type="protein sequence ID" value="KAG2500833.1"/>
    <property type="molecule type" value="Genomic_DNA"/>
</dbReference>
<dbReference type="GO" id="GO:0004089">
    <property type="term" value="F:carbonate dehydratase activity"/>
    <property type="evidence" value="ECO:0007669"/>
    <property type="project" value="UniProtKB-UniRule"/>
</dbReference>
<evidence type="ECO:0000256" key="5">
    <source>
        <dbReference type="ARBA" id="ARBA00022833"/>
    </source>
</evidence>
<dbReference type="AlphaFoldDB" id="A0A836C674"/>
<evidence type="ECO:0000313" key="12">
    <source>
        <dbReference type="EMBL" id="KAG2500833.1"/>
    </source>
</evidence>
<comment type="cofactor">
    <cofactor evidence="9">
        <name>Zn(2+)</name>
        <dbReference type="ChEBI" id="CHEBI:29105"/>
    </cofactor>
    <text evidence="9">Binds 1 zinc ion per subunit.</text>
</comment>
<protein>
    <recommendedName>
        <fullName evidence="3 10">Carbonic anhydrase</fullName>
        <ecNumber evidence="2 10">4.2.1.1</ecNumber>
    </recommendedName>
    <alternativeName>
        <fullName evidence="7 10">Carbonate dehydratase</fullName>
    </alternativeName>
</protein>
<evidence type="ECO:0000256" key="6">
    <source>
        <dbReference type="ARBA" id="ARBA00023239"/>
    </source>
</evidence>
<evidence type="ECO:0000313" key="13">
    <source>
        <dbReference type="Proteomes" id="UP000612055"/>
    </source>
</evidence>
<evidence type="ECO:0000256" key="9">
    <source>
        <dbReference type="PIRSR" id="PIRSR601765-1"/>
    </source>
</evidence>
<gene>
    <name evidence="12" type="ORF">HYH03_001595</name>
</gene>
<dbReference type="SUPFAM" id="SSF53056">
    <property type="entry name" value="beta-carbonic anhydrase, cab"/>
    <property type="match status" value="1"/>
</dbReference>
<evidence type="ECO:0000256" key="8">
    <source>
        <dbReference type="ARBA" id="ARBA00048348"/>
    </source>
</evidence>
<feature type="binding site" evidence="9">
    <location>
        <position position="84"/>
    </location>
    <ligand>
        <name>Zn(2+)</name>
        <dbReference type="ChEBI" id="CHEBI:29105"/>
    </ligand>
</feature>
<dbReference type="GO" id="GO:0008270">
    <property type="term" value="F:zinc ion binding"/>
    <property type="evidence" value="ECO:0007669"/>
    <property type="project" value="UniProtKB-UniRule"/>
</dbReference>
<dbReference type="CDD" id="cd00883">
    <property type="entry name" value="beta_CA_cladeA"/>
    <property type="match status" value="1"/>
</dbReference>
<dbReference type="PROSITE" id="PS00705">
    <property type="entry name" value="PROK_CO2_ANHYDRASE_2"/>
    <property type="match status" value="1"/>
</dbReference>
<evidence type="ECO:0000256" key="1">
    <source>
        <dbReference type="ARBA" id="ARBA00006217"/>
    </source>
</evidence>
<dbReference type="FunFam" id="3.40.1050.10:FF:000001">
    <property type="entry name" value="Carbonic anhydrase"/>
    <property type="match status" value="1"/>
</dbReference>
<feature type="region of interest" description="Disordered" evidence="11">
    <location>
        <begin position="1"/>
        <end position="35"/>
    </location>
</feature>
<dbReference type="GO" id="GO:0015976">
    <property type="term" value="P:carbon utilization"/>
    <property type="evidence" value="ECO:0007669"/>
    <property type="project" value="InterPro"/>
</dbReference>
<feature type="compositionally biased region" description="Low complexity" evidence="11">
    <location>
        <begin position="12"/>
        <end position="35"/>
    </location>
</feature>
<feature type="binding site" evidence="9">
    <location>
        <position position="138"/>
    </location>
    <ligand>
        <name>Zn(2+)</name>
        <dbReference type="ChEBI" id="CHEBI:29105"/>
    </ligand>
</feature>
<feature type="binding site" evidence="9">
    <location>
        <position position="141"/>
    </location>
    <ligand>
        <name>Zn(2+)</name>
        <dbReference type="ChEBI" id="CHEBI:29105"/>
    </ligand>
</feature>
<dbReference type="OrthoDB" id="10248475at2759"/>
<evidence type="ECO:0000256" key="10">
    <source>
        <dbReference type="RuleBase" id="RU003956"/>
    </source>
</evidence>
<dbReference type="InterPro" id="IPR001765">
    <property type="entry name" value="Carbonic_anhydrase"/>
</dbReference>
<reference evidence="12" key="1">
    <citation type="journal article" date="2020" name="bioRxiv">
        <title>Comparative genomics of Chlamydomonas.</title>
        <authorList>
            <person name="Craig R.J."/>
            <person name="Hasan A.R."/>
            <person name="Ness R.W."/>
            <person name="Keightley P.D."/>
        </authorList>
    </citation>
    <scope>NUCLEOTIDE SEQUENCE</scope>
    <source>
        <strain evidence="12">CCAP 11/70</strain>
    </source>
</reference>
<evidence type="ECO:0000256" key="4">
    <source>
        <dbReference type="ARBA" id="ARBA00022723"/>
    </source>
</evidence>
<dbReference type="Gene3D" id="3.40.1050.10">
    <property type="entry name" value="Carbonic anhydrase"/>
    <property type="match status" value="1"/>
</dbReference>
<dbReference type="InterPro" id="IPR036874">
    <property type="entry name" value="Carbonic_anhydrase_sf"/>
</dbReference>
<comment type="caution">
    <text evidence="12">The sequence shown here is derived from an EMBL/GenBank/DDBJ whole genome shotgun (WGS) entry which is preliminary data.</text>
</comment>
<keyword evidence="4 9" id="KW-0479">Metal-binding</keyword>
<dbReference type="PANTHER" id="PTHR11002">
    <property type="entry name" value="CARBONIC ANHYDRASE"/>
    <property type="match status" value="1"/>
</dbReference>
<comment type="function">
    <text evidence="10">Reversible hydration of carbon dioxide.</text>
</comment>
<dbReference type="Pfam" id="PF00484">
    <property type="entry name" value="Pro_CA"/>
    <property type="match status" value="1"/>
</dbReference>
<evidence type="ECO:0000256" key="11">
    <source>
        <dbReference type="SAM" id="MobiDB-lite"/>
    </source>
</evidence>
<evidence type="ECO:0000256" key="7">
    <source>
        <dbReference type="ARBA" id="ARBA00031969"/>
    </source>
</evidence>
<feature type="binding site" evidence="9">
    <location>
        <position position="82"/>
    </location>
    <ligand>
        <name>Zn(2+)</name>
        <dbReference type="ChEBI" id="CHEBI:29105"/>
    </ligand>
</feature>
<keyword evidence="6 10" id="KW-0456">Lyase</keyword>
<dbReference type="SMART" id="SM00947">
    <property type="entry name" value="Pro_CA"/>
    <property type="match status" value="1"/>
</dbReference>
<dbReference type="Proteomes" id="UP000612055">
    <property type="component" value="Unassembled WGS sequence"/>
</dbReference>
<comment type="similarity">
    <text evidence="1 10">Belongs to the beta-class carbonic anhydrase family.</text>
</comment>
<keyword evidence="5 9" id="KW-0862">Zinc</keyword>
<name>A0A836C674_9CHLO</name>
<proteinExistence type="inferred from homology"/>
<dbReference type="InterPro" id="IPR015892">
    <property type="entry name" value="Carbonic_anhydrase_CS"/>
</dbReference>
<dbReference type="PROSITE" id="PS00704">
    <property type="entry name" value="PROK_CO2_ANHYDRASE_1"/>
    <property type="match status" value="1"/>
</dbReference>
<dbReference type="EC" id="4.2.1.1" evidence="2 10"/>
<sequence length="328" mass="35579">MDSASQDCGTASPEGVSPPSSSSSSGQGLAQQLGGRSVQARDPLAQLLENNRTWSAARLAEDPEFFNRLCGQQSPQFLWIGCSDSRVPANQILGLAPGEVFVQRNVGNQATHTDLNCMSCLEYAVKELKVKNVIVCGHYGCGAVKGALTLPYTAPIHLVNCWISDIRECRNQHRDELMQLSGVAQVDRLCELNVLRQTFHVCTSPVVQAAWEKGQELNIYGLVYSLKDGLIKKLVGPISHSGDFDMDQLLFEEKGGSFVEGTKARRIPAALLAGESVTGSKGSEGDMAYTPRSMDTLTAYVNTMRVNKHIAQHVGWLKNSTGGEEEAH</sequence>
<dbReference type="PANTHER" id="PTHR11002:SF76">
    <property type="entry name" value="CARBONIC ANHYDRASE"/>
    <property type="match status" value="1"/>
</dbReference>
<evidence type="ECO:0000256" key="2">
    <source>
        <dbReference type="ARBA" id="ARBA00012925"/>
    </source>
</evidence>
<accession>A0A836C674</accession>